<dbReference type="InterPro" id="IPR036388">
    <property type="entry name" value="WH-like_DNA-bd_sf"/>
</dbReference>
<proteinExistence type="predicted"/>
<organism evidence="1 2">
    <name type="scientific">Octopus vulgaris</name>
    <name type="common">Common octopus</name>
    <dbReference type="NCBI Taxonomy" id="6645"/>
    <lineage>
        <taxon>Eukaryota</taxon>
        <taxon>Metazoa</taxon>
        <taxon>Spiralia</taxon>
        <taxon>Lophotrochozoa</taxon>
        <taxon>Mollusca</taxon>
        <taxon>Cephalopoda</taxon>
        <taxon>Coleoidea</taxon>
        <taxon>Octopodiformes</taxon>
        <taxon>Octopoda</taxon>
        <taxon>Incirrata</taxon>
        <taxon>Octopodidae</taxon>
        <taxon>Octopus</taxon>
    </lineage>
</organism>
<reference evidence="1" key="1">
    <citation type="submission" date="2023-08" db="EMBL/GenBank/DDBJ databases">
        <authorList>
            <person name="Alioto T."/>
            <person name="Alioto T."/>
            <person name="Gomez Garrido J."/>
        </authorList>
    </citation>
    <scope>NUCLEOTIDE SEQUENCE</scope>
</reference>
<dbReference type="AlphaFoldDB" id="A0AA36FG06"/>
<keyword evidence="2" id="KW-1185">Reference proteome</keyword>
<protein>
    <submittedName>
        <fullName evidence="1">Uncharacterized protein</fullName>
    </submittedName>
</protein>
<evidence type="ECO:0000313" key="2">
    <source>
        <dbReference type="Proteomes" id="UP001162480"/>
    </source>
</evidence>
<evidence type="ECO:0000313" key="1">
    <source>
        <dbReference type="EMBL" id="CAI9735784.1"/>
    </source>
</evidence>
<sequence length="164" mass="18702">MAPGSRAVCLLGVCYIIFMSMISLIASQPQYDLDKPQDSEYLSMKLQNLLRRSELSDSAVKGLLDHRTKRVFCNTFGDIADNFNSNKLFLLAFFTCHRYCICRNSDLCSAEKIFFILIKVARKGKEFSEDLKNIIFNLHKNGLGSKLISKRIHISENEVAKLIQ</sequence>
<gene>
    <name evidence="1" type="ORF">OCTVUL_1B020901</name>
</gene>
<dbReference type="Gene3D" id="1.10.10.10">
    <property type="entry name" value="Winged helix-like DNA-binding domain superfamily/Winged helix DNA-binding domain"/>
    <property type="match status" value="1"/>
</dbReference>
<name>A0AA36FG06_OCTVU</name>
<dbReference type="EMBL" id="OX597831">
    <property type="protein sequence ID" value="CAI9735784.1"/>
    <property type="molecule type" value="Genomic_DNA"/>
</dbReference>
<dbReference type="Proteomes" id="UP001162480">
    <property type="component" value="Chromosome 18"/>
</dbReference>
<accession>A0AA36FG06</accession>